<keyword evidence="1" id="KW-0812">Transmembrane</keyword>
<dbReference type="GO" id="GO:0016787">
    <property type="term" value="F:hydrolase activity"/>
    <property type="evidence" value="ECO:0007669"/>
    <property type="project" value="UniProtKB-KW"/>
</dbReference>
<name>A0A9X8ZZU2_BACCE</name>
<dbReference type="EMBL" id="SZOH01004444">
    <property type="protein sequence ID" value="TKI85431.1"/>
    <property type="molecule type" value="Genomic_DNA"/>
</dbReference>
<accession>A0A9X8ZZU2</accession>
<reference evidence="2 3" key="1">
    <citation type="journal article" date="2019" name="Environ. Microbiol.">
        <title>An active ?-lactamase is a part of an orchestrated cell wall stress resistance network of Bacillus subtilis and related rhizosphere species.</title>
        <authorList>
            <person name="Bucher T."/>
            <person name="Keren-Paz A."/>
            <person name="Hausser J."/>
            <person name="Olender T."/>
            <person name="Cytryn E."/>
            <person name="Kolodkin-Gal I."/>
        </authorList>
    </citation>
    <scope>NUCLEOTIDE SEQUENCE [LARGE SCALE GENOMIC DNA]</scope>
    <source>
        <strain evidence="2 3">I32</strain>
    </source>
</reference>
<dbReference type="AlphaFoldDB" id="A0A9X8ZZU2"/>
<feature type="transmembrane region" description="Helical" evidence="1">
    <location>
        <begin position="82"/>
        <end position="101"/>
    </location>
</feature>
<evidence type="ECO:0000313" key="2">
    <source>
        <dbReference type="EMBL" id="TKI85431.1"/>
    </source>
</evidence>
<keyword evidence="2" id="KW-0378">Hydrolase</keyword>
<keyword evidence="1" id="KW-1133">Transmembrane helix</keyword>
<feature type="transmembrane region" description="Helical" evidence="1">
    <location>
        <begin position="12"/>
        <end position="34"/>
    </location>
</feature>
<evidence type="ECO:0000313" key="3">
    <source>
        <dbReference type="Proteomes" id="UP000308444"/>
    </source>
</evidence>
<feature type="transmembrane region" description="Helical" evidence="1">
    <location>
        <begin position="46"/>
        <end position="62"/>
    </location>
</feature>
<keyword evidence="1" id="KW-0472">Membrane</keyword>
<protein>
    <submittedName>
        <fullName evidence="2">Glycosyl hydrolase</fullName>
    </submittedName>
</protein>
<evidence type="ECO:0000256" key="1">
    <source>
        <dbReference type="SAM" id="Phobius"/>
    </source>
</evidence>
<organism evidence="2 3">
    <name type="scientific">Bacillus cereus</name>
    <dbReference type="NCBI Taxonomy" id="1396"/>
    <lineage>
        <taxon>Bacteria</taxon>
        <taxon>Bacillati</taxon>
        <taxon>Bacillota</taxon>
        <taxon>Bacilli</taxon>
        <taxon>Bacillales</taxon>
        <taxon>Bacillaceae</taxon>
        <taxon>Bacillus</taxon>
        <taxon>Bacillus cereus group</taxon>
    </lineage>
</organism>
<comment type="caution">
    <text evidence="2">The sequence shown here is derived from an EMBL/GenBank/DDBJ whole genome shotgun (WGS) entry which is preliminary data.</text>
</comment>
<gene>
    <name evidence="2" type="ORF">FC695_39865</name>
</gene>
<proteinExistence type="predicted"/>
<sequence length="102" mass="11963">MVSIFRENTKRIILSLVTNPILIIVYGIFCYELALYCKYGRMNYNIYILLLCIVLFISITTFTTMRVIKNREYESKKLTNSIAWRSISIIIIVAITSFYGMQ</sequence>
<dbReference type="Proteomes" id="UP000308444">
    <property type="component" value="Unassembled WGS sequence"/>
</dbReference>
<feature type="non-terminal residue" evidence="2">
    <location>
        <position position="102"/>
    </location>
</feature>